<evidence type="ECO:0000256" key="4">
    <source>
        <dbReference type="ARBA" id="ARBA00022989"/>
    </source>
</evidence>
<dbReference type="Proteomes" id="UP000285349">
    <property type="component" value="Unassembled WGS sequence"/>
</dbReference>
<comment type="caution">
    <text evidence="8">The sequence shown here is derived from an EMBL/GenBank/DDBJ whole genome shotgun (WGS) entry which is preliminary data.</text>
</comment>
<evidence type="ECO:0000259" key="7">
    <source>
        <dbReference type="Pfam" id="PF06271"/>
    </source>
</evidence>
<evidence type="ECO:0000256" key="6">
    <source>
        <dbReference type="SAM" id="Phobius"/>
    </source>
</evidence>
<keyword evidence="2" id="KW-1003">Cell membrane</keyword>
<dbReference type="InterPro" id="IPR051791">
    <property type="entry name" value="Pra-immunoreactive"/>
</dbReference>
<dbReference type="RefSeq" id="WP_123509025.1">
    <property type="nucleotide sequence ID" value="NZ_MOBQ01000008.1"/>
</dbReference>
<comment type="subcellular location">
    <subcellularLocation>
        <location evidence="1">Cell membrane</location>
        <topology evidence="1">Multi-pass membrane protein</topology>
    </subcellularLocation>
</comment>
<keyword evidence="5 6" id="KW-0472">Membrane</keyword>
<protein>
    <recommendedName>
        <fullName evidence="7">RDD domain-containing protein</fullName>
    </recommendedName>
</protein>
<feature type="domain" description="RDD" evidence="7">
    <location>
        <begin position="17"/>
        <end position="131"/>
    </location>
</feature>
<name>A0A423KB80_9PSED</name>
<dbReference type="EMBL" id="MOBQ01000008">
    <property type="protein sequence ID" value="RON49369.1"/>
    <property type="molecule type" value="Genomic_DNA"/>
</dbReference>
<dbReference type="GO" id="GO:0005886">
    <property type="term" value="C:plasma membrane"/>
    <property type="evidence" value="ECO:0007669"/>
    <property type="project" value="UniProtKB-SubCell"/>
</dbReference>
<sequence>MKLASEKCSQQYPRGLAAPARRLAAQTIDSAISFFLMVVIGGLLSFISLHSIASLLGMIVGGGYFLFSDGMGEGQSIGKKVMKISVVDESTISGCSYLQSFVRNFLKFFLLFLDWIFVFFGDRKRLGDMIASTVVVNMK</sequence>
<proteinExistence type="predicted"/>
<dbReference type="AlphaFoldDB" id="A0A423KB80"/>
<evidence type="ECO:0000256" key="5">
    <source>
        <dbReference type="ARBA" id="ARBA00023136"/>
    </source>
</evidence>
<evidence type="ECO:0000256" key="3">
    <source>
        <dbReference type="ARBA" id="ARBA00022692"/>
    </source>
</evidence>
<dbReference type="PANTHER" id="PTHR36115">
    <property type="entry name" value="PROLINE-RICH ANTIGEN HOMOLOG-RELATED"/>
    <property type="match status" value="1"/>
</dbReference>
<feature type="transmembrane region" description="Helical" evidence="6">
    <location>
        <begin position="101"/>
        <end position="120"/>
    </location>
</feature>
<gene>
    <name evidence="8" type="ORF">BK666_07275</name>
</gene>
<evidence type="ECO:0000313" key="8">
    <source>
        <dbReference type="EMBL" id="RON49369.1"/>
    </source>
</evidence>
<evidence type="ECO:0000313" key="9">
    <source>
        <dbReference type="Proteomes" id="UP000285349"/>
    </source>
</evidence>
<reference evidence="8 9" key="1">
    <citation type="submission" date="2016-10" db="EMBL/GenBank/DDBJ databases">
        <title>Comparative genome analysis of multiple Pseudomonas spp. focuses on biocontrol and plant growth promoting traits.</title>
        <authorList>
            <person name="Tao X.-Y."/>
            <person name="Taylor C.G."/>
        </authorList>
    </citation>
    <scope>NUCLEOTIDE SEQUENCE [LARGE SCALE GENOMIC DNA]</scope>
    <source>
        <strain evidence="8 9">37A10</strain>
    </source>
</reference>
<organism evidence="8 9">
    <name type="scientific">Pseudomonas frederiksbergensis</name>
    <dbReference type="NCBI Taxonomy" id="104087"/>
    <lineage>
        <taxon>Bacteria</taxon>
        <taxon>Pseudomonadati</taxon>
        <taxon>Pseudomonadota</taxon>
        <taxon>Gammaproteobacteria</taxon>
        <taxon>Pseudomonadales</taxon>
        <taxon>Pseudomonadaceae</taxon>
        <taxon>Pseudomonas</taxon>
    </lineage>
</organism>
<accession>A0A423KB80</accession>
<dbReference type="Pfam" id="PF06271">
    <property type="entry name" value="RDD"/>
    <property type="match status" value="1"/>
</dbReference>
<evidence type="ECO:0000256" key="2">
    <source>
        <dbReference type="ARBA" id="ARBA00022475"/>
    </source>
</evidence>
<evidence type="ECO:0000256" key="1">
    <source>
        <dbReference type="ARBA" id="ARBA00004651"/>
    </source>
</evidence>
<dbReference type="InterPro" id="IPR010432">
    <property type="entry name" value="RDD"/>
</dbReference>
<keyword evidence="3 6" id="KW-0812">Transmembrane</keyword>
<dbReference type="OrthoDB" id="5917479at2"/>
<feature type="transmembrane region" description="Helical" evidence="6">
    <location>
        <begin position="31"/>
        <end position="60"/>
    </location>
</feature>
<keyword evidence="4 6" id="KW-1133">Transmembrane helix</keyword>